<dbReference type="EMBL" id="JAIMJC010000002">
    <property type="protein sequence ID" value="KAH0530550.1"/>
    <property type="molecule type" value="Genomic_DNA"/>
</dbReference>
<proteinExistence type="predicted"/>
<comment type="caution">
    <text evidence="2">The sequence shown here is derived from an EMBL/GenBank/DDBJ whole genome shotgun (WGS) entry which is preliminary data.</text>
</comment>
<gene>
    <name evidence="2" type="ORF">TsFJ059_005157</name>
</gene>
<sequence>MKYPIRSRRPGYHKCYVMLLSESVNRQDSNMAKPPCENPPMPHMNPMNGLVRKDACPRDEAALVLPMFRLVDSEVRIFAG</sequence>
<protein>
    <submittedName>
        <fullName evidence="2">Uncharacterized protein</fullName>
    </submittedName>
</protein>
<name>A0A9P8HV79_9HYPO</name>
<dbReference type="AlphaFoldDB" id="A0A9P8HV79"/>
<organism evidence="2 3">
    <name type="scientific">Trichoderma semiorbis</name>
    <dbReference type="NCBI Taxonomy" id="1491008"/>
    <lineage>
        <taxon>Eukaryota</taxon>
        <taxon>Fungi</taxon>
        <taxon>Dikarya</taxon>
        <taxon>Ascomycota</taxon>
        <taxon>Pezizomycotina</taxon>
        <taxon>Sordariomycetes</taxon>
        <taxon>Hypocreomycetidae</taxon>
        <taxon>Hypocreales</taxon>
        <taxon>Hypocreaceae</taxon>
        <taxon>Trichoderma</taxon>
    </lineage>
</organism>
<accession>A0A9P8HV79</accession>
<keyword evidence="3" id="KW-1185">Reference proteome</keyword>
<evidence type="ECO:0000256" key="1">
    <source>
        <dbReference type="SAM" id="MobiDB-lite"/>
    </source>
</evidence>
<evidence type="ECO:0000313" key="2">
    <source>
        <dbReference type="EMBL" id="KAH0530550.1"/>
    </source>
</evidence>
<feature type="region of interest" description="Disordered" evidence="1">
    <location>
        <begin position="28"/>
        <end position="51"/>
    </location>
</feature>
<evidence type="ECO:0000313" key="3">
    <source>
        <dbReference type="Proteomes" id="UP000826573"/>
    </source>
</evidence>
<reference evidence="2 3" key="1">
    <citation type="submission" date="2021-08" db="EMBL/GenBank/DDBJ databases">
        <title>The highly contiguous genome resource for Trichoderma semiorbis FJ059, a fungal antagonistic to plant pathogens.</title>
        <authorList>
            <person name="Liu T."/>
        </authorList>
    </citation>
    <scope>NUCLEOTIDE SEQUENCE [LARGE SCALE GENOMIC DNA]</scope>
    <source>
        <strain evidence="2 3">FJ059</strain>
    </source>
</reference>
<dbReference type="Proteomes" id="UP000826573">
    <property type="component" value="Unassembled WGS sequence"/>
</dbReference>